<evidence type="ECO:0000256" key="2">
    <source>
        <dbReference type="ARBA" id="ARBA00022692"/>
    </source>
</evidence>
<dbReference type="GO" id="GO:0005886">
    <property type="term" value="C:plasma membrane"/>
    <property type="evidence" value="ECO:0007669"/>
    <property type="project" value="TreeGrafter"/>
</dbReference>
<reference evidence="8 9" key="2">
    <citation type="journal article" date="2009" name="BMC Microbiol.">
        <title>The genome sequence of Geobacter metallireducens: features of metabolism, physiology and regulation common and dissimilar to Geobacter sulfurreducens.</title>
        <authorList>
            <person name="Aklujkar M."/>
            <person name="Krushkal J."/>
            <person name="DiBartolo G."/>
            <person name="Lapidus A."/>
            <person name="Land M.L."/>
            <person name="Lovley D.R."/>
        </authorList>
    </citation>
    <scope>NUCLEOTIDE SEQUENCE [LARGE SCALE GENOMIC DNA]</scope>
    <source>
        <strain evidence="9">ATCC 53774 / DSM 7210 / GS-15</strain>
    </source>
</reference>
<keyword evidence="4 6" id="KW-1133">Transmembrane helix</keyword>
<feature type="domain" description="Cytochrome c assembly protein" evidence="7">
    <location>
        <begin position="75"/>
        <end position="273"/>
    </location>
</feature>
<keyword evidence="2 6" id="KW-0812">Transmembrane</keyword>
<gene>
    <name evidence="8" type="ordered locus">Gmet_0573</name>
</gene>
<evidence type="ECO:0000256" key="6">
    <source>
        <dbReference type="SAM" id="Phobius"/>
    </source>
</evidence>
<dbReference type="EMBL" id="CP000148">
    <property type="protein sequence ID" value="ABB30816.1"/>
    <property type="molecule type" value="Genomic_DNA"/>
</dbReference>
<evidence type="ECO:0000313" key="8">
    <source>
        <dbReference type="EMBL" id="ABB30816.1"/>
    </source>
</evidence>
<keyword evidence="9" id="KW-1185">Reference proteome</keyword>
<feature type="transmembrane region" description="Helical" evidence="6">
    <location>
        <begin position="219"/>
        <end position="236"/>
    </location>
</feature>
<evidence type="ECO:0000256" key="1">
    <source>
        <dbReference type="ARBA" id="ARBA00004141"/>
    </source>
</evidence>
<feature type="transmembrane region" description="Helical" evidence="6">
    <location>
        <begin position="12"/>
        <end position="34"/>
    </location>
</feature>
<feature type="transmembrane region" description="Helical" evidence="6">
    <location>
        <begin position="140"/>
        <end position="162"/>
    </location>
</feature>
<dbReference type="Pfam" id="PF01578">
    <property type="entry name" value="Cytochrom_C_asm"/>
    <property type="match status" value="1"/>
</dbReference>
<organism evidence="8 9">
    <name type="scientific">Geobacter metallireducens (strain ATCC 53774 / DSM 7210 / GS-15)</name>
    <dbReference type="NCBI Taxonomy" id="269799"/>
    <lineage>
        <taxon>Bacteria</taxon>
        <taxon>Pseudomonadati</taxon>
        <taxon>Thermodesulfobacteriota</taxon>
        <taxon>Desulfuromonadia</taxon>
        <taxon>Geobacterales</taxon>
        <taxon>Geobacteraceae</taxon>
        <taxon>Geobacter</taxon>
    </lineage>
</organism>
<dbReference type="AlphaFoldDB" id="Q39Y58"/>
<dbReference type="PANTHER" id="PTHR30071">
    <property type="entry name" value="HEME EXPORTER PROTEIN C"/>
    <property type="match status" value="1"/>
</dbReference>
<dbReference type="HOGENOM" id="CLU_049710_2_2_7"/>
<dbReference type="GO" id="GO:0017004">
    <property type="term" value="P:cytochrome complex assembly"/>
    <property type="evidence" value="ECO:0007669"/>
    <property type="project" value="UniProtKB-KW"/>
</dbReference>
<dbReference type="STRING" id="269799.Gmet_0573"/>
<reference evidence="8 9" key="1">
    <citation type="submission" date="2005-10" db="EMBL/GenBank/DDBJ databases">
        <title>Complete sequence of Geobacter metallireducens GS-15.</title>
        <authorList>
            <consortium name="US DOE Joint Genome Institute"/>
            <person name="Copeland A."/>
            <person name="Lucas S."/>
            <person name="Lapidus A."/>
            <person name="Barry K."/>
            <person name="Detter J.C."/>
            <person name="Glavina T."/>
            <person name="Hammon N."/>
            <person name="Israni S."/>
            <person name="Pitluck S."/>
            <person name="Di Bartolo G."/>
            <person name="Chain P."/>
            <person name="Schmutz J."/>
            <person name="Larimer F."/>
            <person name="Land M."/>
            <person name="Kyrpides N."/>
            <person name="Ivanova N."/>
            <person name="Richardson P."/>
        </authorList>
    </citation>
    <scope>NUCLEOTIDE SEQUENCE [LARGE SCALE GENOMIC DNA]</scope>
    <source>
        <strain evidence="9">ATCC 53774 / DSM 7210 / GS-15</strain>
    </source>
</reference>
<sequence>MFNGNDPVIIDVSVHWIAVIVYVLATISNVWGVVFTKKKAVQWSYFLAYLGLAIHGLVLLYRWVITGHGPYMARYEILSSNAWVLLVLFLVFGKVYPKIKPASIVVFPATFLLIALGLFFNPEMTRMPPSMRSIWLVLHVLFYKISVATILVALAFSLVLILKTRTSYTWLERLPSIEVVDVYAYRFAGFSFVFWAIAMLAGSIWAYQLWGRFWGWDPVETWSLITWGAFGMYLHLRRFFGWKGERAAYFYLLCTFVSIVALYFTPLLETSIHSEYFR</sequence>
<keyword evidence="5 6" id="KW-0472">Membrane</keyword>
<evidence type="ECO:0000256" key="3">
    <source>
        <dbReference type="ARBA" id="ARBA00022748"/>
    </source>
</evidence>
<evidence type="ECO:0000259" key="7">
    <source>
        <dbReference type="Pfam" id="PF01578"/>
    </source>
</evidence>
<evidence type="ECO:0000313" key="9">
    <source>
        <dbReference type="Proteomes" id="UP000007073"/>
    </source>
</evidence>
<protein>
    <submittedName>
        <fullName evidence="8">ResC/HemX-like cytochrome c</fullName>
    </submittedName>
</protein>
<feature type="transmembrane region" description="Helical" evidence="6">
    <location>
        <begin position="46"/>
        <end position="65"/>
    </location>
</feature>
<dbReference type="InterPro" id="IPR045062">
    <property type="entry name" value="Cyt_c_biogenesis_CcsA/CcmC"/>
</dbReference>
<keyword evidence="3" id="KW-0201">Cytochrome c-type biogenesis</keyword>
<name>Q39Y58_GEOMG</name>
<feature type="transmembrane region" description="Helical" evidence="6">
    <location>
        <begin position="77"/>
        <end position="95"/>
    </location>
</feature>
<dbReference type="InterPro" id="IPR002541">
    <property type="entry name" value="Cyt_c_assembly"/>
</dbReference>
<dbReference type="GO" id="GO:0020037">
    <property type="term" value="F:heme binding"/>
    <property type="evidence" value="ECO:0007669"/>
    <property type="project" value="InterPro"/>
</dbReference>
<dbReference type="RefSeq" id="WP_004512270.1">
    <property type="nucleotide sequence ID" value="NC_007517.1"/>
</dbReference>
<dbReference type="eggNOG" id="COG0755">
    <property type="taxonomic scope" value="Bacteria"/>
</dbReference>
<dbReference type="PANTHER" id="PTHR30071:SF1">
    <property type="entry name" value="CYTOCHROME B_B6 PROTEIN-RELATED"/>
    <property type="match status" value="1"/>
</dbReference>
<comment type="subcellular location">
    <subcellularLocation>
        <location evidence="1">Membrane</location>
        <topology evidence="1">Multi-pass membrane protein</topology>
    </subcellularLocation>
</comment>
<dbReference type="Proteomes" id="UP000007073">
    <property type="component" value="Chromosome"/>
</dbReference>
<dbReference type="KEGG" id="gme:Gmet_0573"/>
<proteinExistence type="predicted"/>
<evidence type="ECO:0000256" key="5">
    <source>
        <dbReference type="ARBA" id="ARBA00023136"/>
    </source>
</evidence>
<accession>Q39Y58</accession>
<evidence type="ECO:0000256" key="4">
    <source>
        <dbReference type="ARBA" id="ARBA00022989"/>
    </source>
</evidence>
<feature type="transmembrane region" description="Helical" evidence="6">
    <location>
        <begin position="183"/>
        <end position="207"/>
    </location>
</feature>
<feature type="transmembrane region" description="Helical" evidence="6">
    <location>
        <begin position="102"/>
        <end position="120"/>
    </location>
</feature>
<feature type="transmembrane region" description="Helical" evidence="6">
    <location>
        <begin position="248"/>
        <end position="268"/>
    </location>
</feature>